<evidence type="ECO:0000313" key="8">
    <source>
        <dbReference type="Proteomes" id="UP000054771"/>
    </source>
</evidence>
<evidence type="ECO:0000256" key="1">
    <source>
        <dbReference type="ARBA" id="ARBA00001971"/>
    </source>
</evidence>
<dbReference type="EMBL" id="CDMC01000028">
    <property type="protein sequence ID" value="CEL11555.1"/>
    <property type="molecule type" value="Genomic_DNA"/>
</dbReference>
<sequence>MNPPRLTNPRPGLPIVGHALQVLPVHSWLKFKTWTDELGPIVRFRVFGWENIVLSTEKVANDLLRERGSRYSCREHPAAMMPFVLVIVLSLQEQQAMWDELDKVVGDRMPEFEDVPRLPTCQAVIKEVLRWRPVTSGGPFTETPNCTRMATRLTQTGGLRLSPKYPSFREPLSKYPSLQNFSSFGCGRRISPGMNIAERSLYILPGRVMWACRITKAKNANGADITPPSYDYTTGFNA</sequence>
<dbReference type="InterPro" id="IPR001128">
    <property type="entry name" value="Cyt_P450"/>
</dbReference>
<gene>
    <name evidence="7" type="ORF">ASPCAL14656</name>
</gene>
<evidence type="ECO:0000256" key="3">
    <source>
        <dbReference type="ARBA" id="ARBA00022723"/>
    </source>
</evidence>
<dbReference type="InterPro" id="IPR036396">
    <property type="entry name" value="Cyt_P450_sf"/>
</dbReference>
<dbReference type="Proteomes" id="UP000054771">
    <property type="component" value="Unassembled WGS sequence"/>
</dbReference>
<evidence type="ECO:0000313" key="7">
    <source>
        <dbReference type="EMBL" id="CEL11555.1"/>
    </source>
</evidence>
<keyword evidence="5" id="KW-0408">Iron</keyword>
<accession>A0A0U5GIG0</accession>
<comment type="similarity">
    <text evidence="2">Belongs to the cytochrome P450 family.</text>
</comment>
<dbReference type="Pfam" id="PF00067">
    <property type="entry name" value="p450"/>
    <property type="match status" value="1"/>
</dbReference>
<dbReference type="InterPro" id="IPR050364">
    <property type="entry name" value="Cytochrome_P450_fung"/>
</dbReference>
<keyword evidence="6" id="KW-0503">Monooxygenase</keyword>
<dbReference type="GO" id="GO:0016705">
    <property type="term" value="F:oxidoreductase activity, acting on paired donors, with incorporation or reduction of molecular oxygen"/>
    <property type="evidence" value="ECO:0007669"/>
    <property type="project" value="InterPro"/>
</dbReference>
<dbReference type="PANTHER" id="PTHR46300">
    <property type="entry name" value="P450, PUTATIVE (EUROFUNG)-RELATED-RELATED"/>
    <property type="match status" value="1"/>
</dbReference>
<dbReference type="STRING" id="454130.A0A0U5GIG0"/>
<evidence type="ECO:0000256" key="4">
    <source>
        <dbReference type="ARBA" id="ARBA00023002"/>
    </source>
</evidence>
<proteinExistence type="inferred from homology"/>
<keyword evidence="8" id="KW-1185">Reference proteome</keyword>
<dbReference type="SUPFAM" id="SSF48264">
    <property type="entry name" value="Cytochrome P450"/>
    <property type="match status" value="2"/>
</dbReference>
<name>A0A0U5GIG0_ASPCI</name>
<dbReference type="OrthoDB" id="1103324at2759"/>
<organism evidence="7 8">
    <name type="scientific">Aspergillus calidoustus</name>
    <dbReference type="NCBI Taxonomy" id="454130"/>
    <lineage>
        <taxon>Eukaryota</taxon>
        <taxon>Fungi</taxon>
        <taxon>Dikarya</taxon>
        <taxon>Ascomycota</taxon>
        <taxon>Pezizomycotina</taxon>
        <taxon>Eurotiomycetes</taxon>
        <taxon>Eurotiomycetidae</taxon>
        <taxon>Eurotiales</taxon>
        <taxon>Aspergillaceae</taxon>
        <taxon>Aspergillus</taxon>
        <taxon>Aspergillus subgen. Nidulantes</taxon>
    </lineage>
</organism>
<dbReference type="GO" id="GO:0020037">
    <property type="term" value="F:heme binding"/>
    <property type="evidence" value="ECO:0007669"/>
    <property type="project" value="InterPro"/>
</dbReference>
<evidence type="ECO:0000256" key="6">
    <source>
        <dbReference type="ARBA" id="ARBA00023033"/>
    </source>
</evidence>
<dbReference type="AlphaFoldDB" id="A0A0U5GIG0"/>
<protein>
    <recommendedName>
        <fullName evidence="9">Cytochrome P450</fullName>
    </recommendedName>
</protein>
<dbReference type="Gene3D" id="1.10.630.10">
    <property type="entry name" value="Cytochrome P450"/>
    <property type="match status" value="2"/>
</dbReference>
<keyword evidence="3" id="KW-0479">Metal-binding</keyword>
<reference evidence="8" key="1">
    <citation type="journal article" date="2016" name="Genome Announc.">
        <title>Draft genome sequences of fungus Aspergillus calidoustus.</title>
        <authorList>
            <person name="Horn F."/>
            <person name="Linde J."/>
            <person name="Mattern D.J."/>
            <person name="Walther G."/>
            <person name="Guthke R."/>
            <person name="Scherlach K."/>
            <person name="Martin K."/>
            <person name="Brakhage A.A."/>
            <person name="Petzke L."/>
            <person name="Valiante V."/>
        </authorList>
    </citation>
    <scope>NUCLEOTIDE SEQUENCE [LARGE SCALE GENOMIC DNA]</scope>
    <source>
        <strain evidence="8">SF006504</strain>
    </source>
</reference>
<keyword evidence="4" id="KW-0560">Oxidoreductase</keyword>
<comment type="cofactor">
    <cofactor evidence="1">
        <name>heme</name>
        <dbReference type="ChEBI" id="CHEBI:30413"/>
    </cofactor>
</comment>
<dbReference type="GO" id="GO:0005506">
    <property type="term" value="F:iron ion binding"/>
    <property type="evidence" value="ECO:0007669"/>
    <property type="project" value="InterPro"/>
</dbReference>
<evidence type="ECO:0000256" key="5">
    <source>
        <dbReference type="ARBA" id="ARBA00023004"/>
    </source>
</evidence>
<evidence type="ECO:0000256" key="2">
    <source>
        <dbReference type="ARBA" id="ARBA00010617"/>
    </source>
</evidence>
<dbReference type="GO" id="GO:0004497">
    <property type="term" value="F:monooxygenase activity"/>
    <property type="evidence" value="ECO:0007669"/>
    <property type="project" value="UniProtKB-KW"/>
</dbReference>
<dbReference type="PANTHER" id="PTHR46300:SF2">
    <property type="entry name" value="CYTOCHROME P450 MONOOXYGENASE ALNH-RELATED"/>
    <property type="match status" value="1"/>
</dbReference>
<evidence type="ECO:0008006" key="9">
    <source>
        <dbReference type="Google" id="ProtNLM"/>
    </source>
</evidence>